<keyword evidence="5" id="KW-1185">Reference proteome</keyword>
<dbReference type="InterPro" id="IPR008979">
    <property type="entry name" value="Galactose-bd-like_sf"/>
</dbReference>
<dbReference type="PANTHER" id="PTHR43056">
    <property type="entry name" value="PEPTIDASE S9 PROLYL OLIGOPEPTIDASE"/>
    <property type="match status" value="1"/>
</dbReference>
<dbReference type="Proteomes" id="UP001499974">
    <property type="component" value="Unassembled WGS sequence"/>
</dbReference>
<dbReference type="Gene3D" id="2.60.120.260">
    <property type="entry name" value="Galactose-binding domain-like"/>
    <property type="match status" value="1"/>
</dbReference>
<dbReference type="InterPro" id="IPR050585">
    <property type="entry name" value="Xaa-Pro_dipeptidyl-ppase/CocE"/>
</dbReference>
<feature type="chain" id="PRO_5046102260" evidence="2">
    <location>
        <begin position="25"/>
        <end position="623"/>
    </location>
</feature>
<dbReference type="NCBIfam" id="TIGR00976">
    <property type="entry name" value="CocE_NonD"/>
    <property type="match status" value="1"/>
</dbReference>
<dbReference type="InterPro" id="IPR005674">
    <property type="entry name" value="CocE/Ser_esterase"/>
</dbReference>
<proteinExistence type="predicted"/>
<dbReference type="SUPFAM" id="SSF53474">
    <property type="entry name" value="alpha/beta-Hydrolases"/>
    <property type="match status" value="1"/>
</dbReference>
<dbReference type="Pfam" id="PF02129">
    <property type="entry name" value="Peptidase_S15"/>
    <property type="match status" value="1"/>
</dbReference>
<feature type="domain" description="Xaa-Pro dipeptidyl-peptidase C-terminal" evidence="3">
    <location>
        <begin position="350"/>
        <end position="618"/>
    </location>
</feature>
<reference evidence="5" key="1">
    <citation type="journal article" date="2019" name="Int. J. Syst. Evol. Microbiol.">
        <title>The Global Catalogue of Microorganisms (GCM) 10K type strain sequencing project: providing services to taxonomists for standard genome sequencing and annotation.</title>
        <authorList>
            <consortium name="The Broad Institute Genomics Platform"/>
            <consortium name="The Broad Institute Genome Sequencing Center for Infectious Disease"/>
            <person name="Wu L."/>
            <person name="Ma J."/>
        </authorList>
    </citation>
    <scope>NUCLEOTIDE SEQUENCE [LARGE SCALE GENOMIC DNA]</scope>
    <source>
        <strain evidence="5">JCM 18531</strain>
    </source>
</reference>
<feature type="signal peptide" evidence="2">
    <location>
        <begin position="1"/>
        <end position="24"/>
    </location>
</feature>
<dbReference type="InterPro" id="IPR013736">
    <property type="entry name" value="Xaa-Pro_dipept_C"/>
</dbReference>
<dbReference type="InterPro" id="IPR000383">
    <property type="entry name" value="Xaa-Pro-like_dom"/>
</dbReference>
<name>A0ABP8X847_9ACTN</name>
<dbReference type="SMART" id="SM00939">
    <property type="entry name" value="PepX_C"/>
    <property type="match status" value="1"/>
</dbReference>
<dbReference type="RefSeq" id="WP_345521112.1">
    <property type="nucleotide sequence ID" value="NZ_BAABKM010000002.1"/>
</dbReference>
<protein>
    <submittedName>
        <fullName evidence="4">CocE/NonD family hydrolase</fullName>
    </submittedName>
</protein>
<comment type="caution">
    <text evidence="4">The sequence shown here is derived from an EMBL/GenBank/DDBJ whole genome shotgun (WGS) entry which is preliminary data.</text>
</comment>
<keyword evidence="2" id="KW-0732">Signal</keyword>
<dbReference type="GO" id="GO:0016787">
    <property type="term" value="F:hydrolase activity"/>
    <property type="evidence" value="ECO:0007669"/>
    <property type="project" value="UniProtKB-KW"/>
</dbReference>
<dbReference type="PANTHER" id="PTHR43056:SF10">
    <property type="entry name" value="COCE_NOND FAMILY, PUTATIVE (AFU_ORTHOLOGUE AFUA_7G00600)-RELATED"/>
    <property type="match status" value="1"/>
</dbReference>
<dbReference type="Pfam" id="PF08530">
    <property type="entry name" value="PepX_C"/>
    <property type="match status" value="1"/>
</dbReference>
<dbReference type="Gene3D" id="3.40.50.1820">
    <property type="entry name" value="alpha/beta hydrolase"/>
    <property type="match status" value="1"/>
</dbReference>
<sequence length="623" mass="65624">MNRSRSIVLTLVSALALSSVVAVAGPAGSADAAPAARAGWKPRPATYPGTVTQQDLAIPMDDGTVLRGDLVLPAKADGTAVRKRLPVIITITAYNKSASGGSPLSGAGSDYLVQRGYAHLTVDARGTGSSEGSWAAFSRREDKDAGEIVEWAHSRKRPWSNGRIGMNGPSYMGISQLFAAGQRPKGLEAIFPQVPAADVYRDVVASGGQIDVGFIPLWLGLVTTTGVIPPAVTATDPQSGFGALIDHLGAAATFTLPLLLDAVTGGDSAYDGKFYRDRSPSRVVNRVDVPTFLIGGEFDLFQRGTPLIFENLQGRGVPTKMIIGPWDHLEGSSGADVGKAGHGSLSELQLRWFDRYVRGIKDPTLDTDIPPITYYEQGSGRWTKAQHWIGNQRAETFRLTGSAAAGGGAGALTRGDKVAAGTAYVPPVPVSGLCTRSSNQWTAGLPEAALADLPCWSDNASNDTTGVVFQTGPLDRAVRLRGPINARLYTSSASGDGMLSVSVSDVAPNGKVTRLTGGWQVVSQRALDRSRTRYLDGQVLQPFHPFTKASKKPLANGQVAPVDVEVFPTAAKIAKGHRLRIAIQSFDVVHLLPTVPDLPGTLTGLTIHNSAKYPSVLTIPGLG</sequence>
<evidence type="ECO:0000313" key="4">
    <source>
        <dbReference type="EMBL" id="GAA4702712.1"/>
    </source>
</evidence>
<gene>
    <name evidence="4" type="ORF">GCM10023349_20040</name>
</gene>
<evidence type="ECO:0000256" key="1">
    <source>
        <dbReference type="ARBA" id="ARBA00022801"/>
    </source>
</evidence>
<organism evidence="4 5">
    <name type="scientific">Nocardioides conyzicola</name>
    <dbReference type="NCBI Taxonomy" id="1651781"/>
    <lineage>
        <taxon>Bacteria</taxon>
        <taxon>Bacillati</taxon>
        <taxon>Actinomycetota</taxon>
        <taxon>Actinomycetes</taxon>
        <taxon>Propionibacteriales</taxon>
        <taxon>Nocardioidaceae</taxon>
        <taxon>Nocardioides</taxon>
    </lineage>
</organism>
<evidence type="ECO:0000313" key="5">
    <source>
        <dbReference type="Proteomes" id="UP001499974"/>
    </source>
</evidence>
<dbReference type="Gene3D" id="1.10.3020.10">
    <property type="entry name" value="alpha-amino acid ester hydrolase ( Helical cap domain)"/>
    <property type="match status" value="1"/>
</dbReference>
<dbReference type="InterPro" id="IPR029058">
    <property type="entry name" value="AB_hydrolase_fold"/>
</dbReference>
<evidence type="ECO:0000256" key="2">
    <source>
        <dbReference type="SAM" id="SignalP"/>
    </source>
</evidence>
<dbReference type="SUPFAM" id="SSF49785">
    <property type="entry name" value="Galactose-binding domain-like"/>
    <property type="match status" value="1"/>
</dbReference>
<dbReference type="EMBL" id="BAABKM010000002">
    <property type="protein sequence ID" value="GAA4702712.1"/>
    <property type="molecule type" value="Genomic_DNA"/>
</dbReference>
<keyword evidence="1 4" id="KW-0378">Hydrolase</keyword>
<accession>A0ABP8X847</accession>
<evidence type="ECO:0000259" key="3">
    <source>
        <dbReference type="SMART" id="SM00939"/>
    </source>
</evidence>